<organism evidence="1 2">
    <name type="scientific">Rhodocollybia butyracea</name>
    <dbReference type="NCBI Taxonomy" id="206335"/>
    <lineage>
        <taxon>Eukaryota</taxon>
        <taxon>Fungi</taxon>
        <taxon>Dikarya</taxon>
        <taxon>Basidiomycota</taxon>
        <taxon>Agaricomycotina</taxon>
        <taxon>Agaricomycetes</taxon>
        <taxon>Agaricomycetidae</taxon>
        <taxon>Agaricales</taxon>
        <taxon>Marasmiineae</taxon>
        <taxon>Omphalotaceae</taxon>
        <taxon>Rhodocollybia</taxon>
    </lineage>
</organism>
<protein>
    <submittedName>
        <fullName evidence="1">Uncharacterized protein</fullName>
    </submittedName>
</protein>
<name>A0A9P5PE73_9AGAR</name>
<evidence type="ECO:0000313" key="2">
    <source>
        <dbReference type="Proteomes" id="UP000772434"/>
    </source>
</evidence>
<reference evidence="1" key="1">
    <citation type="submission" date="2020-11" db="EMBL/GenBank/DDBJ databases">
        <authorList>
            <consortium name="DOE Joint Genome Institute"/>
            <person name="Ahrendt S."/>
            <person name="Riley R."/>
            <person name="Andreopoulos W."/>
            <person name="Labutti K."/>
            <person name="Pangilinan J."/>
            <person name="Ruiz-Duenas F.J."/>
            <person name="Barrasa J.M."/>
            <person name="Sanchez-Garcia M."/>
            <person name="Camarero S."/>
            <person name="Miyauchi S."/>
            <person name="Serrano A."/>
            <person name="Linde D."/>
            <person name="Babiker R."/>
            <person name="Drula E."/>
            <person name="Ayuso-Fernandez I."/>
            <person name="Pacheco R."/>
            <person name="Padilla G."/>
            <person name="Ferreira P."/>
            <person name="Barriuso J."/>
            <person name="Kellner H."/>
            <person name="Castanera R."/>
            <person name="Alfaro M."/>
            <person name="Ramirez L."/>
            <person name="Pisabarro A.G."/>
            <person name="Kuo A."/>
            <person name="Tritt A."/>
            <person name="Lipzen A."/>
            <person name="He G."/>
            <person name="Yan M."/>
            <person name="Ng V."/>
            <person name="Cullen D."/>
            <person name="Martin F."/>
            <person name="Rosso M.-N."/>
            <person name="Henrissat B."/>
            <person name="Hibbett D."/>
            <person name="Martinez A.T."/>
            <person name="Grigoriev I.V."/>
        </authorList>
    </citation>
    <scope>NUCLEOTIDE SEQUENCE</scope>
    <source>
        <strain evidence="1">AH 40177</strain>
    </source>
</reference>
<sequence>MLSDINLGSLKIGNADAGAYFNNLVFQDVDYGMANVHPWFANARIDQAAGWTHKTLMLP</sequence>
<dbReference type="Proteomes" id="UP000772434">
    <property type="component" value="Unassembled WGS sequence"/>
</dbReference>
<dbReference type="AlphaFoldDB" id="A0A9P5PE73"/>
<evidence type="ECO:0000313" key="1">
    <source>
        <dbReference type="EMBL" id="KAF9061674.1"/>
    </source>
</evidence>
<gene>
    <name evidence="1" type="ORF">BDP27DRAFT_325314</name>
</gene>
<proteinExistence type="predicted"/>
<keyword evidence="2" id="KW-1185">Reference proteome</keyword>
<dbReference type="OrthoDB" id="68336at2759"/>
<dbReference type="EMBL" id="JADNRY010000194">
    <property type="protein sequence ID" value="KAF9061674.1"/>
    <property type="molecule type" value="Genomic_DNA"/>
</dbReference>
<comment type="caution">
    <text evidence="1">The sequence shown here is derived from an EMBL/GenBank/DDBJ whole genome shotgun (WGS) entry which is preliminary data.</text>
</comment>
<accession>A0A9P5PE73</accession>